<organism evidence="1 2">
    <name type="scientific">Vespula pensylvanica</name>
    <name type="common">Western yellow jacket</name>
    <name type="synonym">Wasp</name>
    <dbReference type="NCBI Taxonomy" id="30213"/>
    <lineage>
        <taxon>Eukaryota</taxon>
        <taxon>Metazoa</taxon>
        <taxon>Ecdysozoa</taxon>
        <taxon>Arthropoda</taxon>
        <taxon>Hexapoda</taxon>
        <taxon>Insecta</taxon>
        <taxon>Pterygota</taxon>
        <taxon>Neoptera</taxon>
        <taxon>Endopterygota</taxon>
        <taxon>Hymenoptera</taxon>
        <taxon>Apocrita</taxon>
        <taxon>Aculeata</taxon>
        <taxon>Vespoidea</taxon>
        <taxon>Vespidae</taxon>
        <taxon>Vespinae</taxon>
        <taxon>Vespula</taxon>
    </lineage>
</organism>
<protein>
    <submittedName>
        <fullName evidence="1">Uncharacterized protein</fullName>
    </submittedName>
</protein>
<proteinExistence type="predicted"/>
<keyword evidence="2" id="KW-1185">Reference proteome</keyword>
<sequence length="110" mass="12032">MLLPLPFARRTLLATSQEGRRPIAALGNERRDKTEHAIGRTIVERLVVGQRINSFQSFEVSSREVWGYPLGRGSGAACVYFPLLASARQADSSSSSGRRSVARSIRCVAV</sequence>
<comment type="caution">
    <text evidence="1">The sequence shown here is derived from an EMBL/GenBank/DDBJ whole genome shotgun (WGS) entry which is preliminary data.</text>
</comment>
<name>A0A834NXC1_VESPE</name>
<dbReference type="EMBL" id="JACSDY010000009">
    <property type="protein sequence ID" value="KAF7420328.1"/>
    <property type="molecule type" value="Genomic_DNA"/>
</dbReference>
<evidence type="ECO:0000313" key="2">
    <source>
        <dbReference type="Proteomes" id="UP000600918"/>
    </source>
</evidence>
<dbReference type="AlphaFoldDB" id="A0A834NXC1"/>
<accession>A0A834NXC1</accession>
<gene>
    <name evidence="1" type="ORF">H0235_010625</name>
</gene>
<reference evidence="1" key="1">
    <citation type="journal article" date="2020" name="G3 (Bethesda)">
        <title>High-Quality Assemblies for Three Invasive Social Wasps from the &lt;i&gt;Vespula&lt;/i&gt; Genus.</title>
        <authorList>
            <person name="Harrop T.W.R."/>
            <person name="Guhlin J."/>
            <person name="McLaughlin G.M."/>
            <person name="Permina E."/>
            <person name="Stockwell P."/>
            <person name="Gilligan J."/>
            <person name="Le Lec M.F."/>
            <person name="Gruber M.A.M."/>
            <person name="Quinn O."/>
            <person name="Lovegrove M."/>
            <person name="Duncan E.J."/>
            <person name="Remnant E.J."/>
            <person name="Van Eeckhoven J."/>
            <person name="Graham B."/>
            <person name="Knapp R.A."/>
            <person name="Langford K.W."/>
            <person name="Kronenberg Z."/>
            <person name="Press M.O."/>
            <person name="Eacker S.M."/>
            <person name="Wilson-Rankin E.E."/>
            <person name="Purcell J."/>
            <person name="Lester P.J."/>
            <person name="Dearden P.K."/>
        </authorList>
    </citation>
    <scope>NUCLEOTIDE SEQUENCE</scope>
    <source>
        <strain evidence="1">Volc-1</strain>
    </source>
</reference>
<dbReference type="Proteomes" id="UP000600918">
    <property type="component" value="Unassembled WGS sequence"/>
</dbReference>
<evidence type="ECO:0000313" key="1">
    <source>
        <dbReference type="EMBL" id="KAF7420328.1"/>
    </source>
</evidence>